<dbReference type="AlphaFoldDB" id="Q9Y971"/>
<feature type="transmembrane region" description="Helical" evidence="10">
    <location>
        <begin position="423"/>
        <end position="445"/>
    </location>
</feature>
<feature type="transmembrane region" description="Helical" evidence="10">
    <location>
        <begin position="318"/>
        <end position="343"/>
    </location>
</feature>
<dbReference type="InterPro" id="IPR002528">
    <property type="entry name" value="MATE_fam"/>
</dbReference>
<feature type="transmembrane region" description="Helical" evidence="10">
    <location>
        <begin position="283"/>
        <end position="306"/>
    </location>
</feature>
<dbReference type="PANTHER" id="PTHR43298:SF2">
    <property type="entry name" value="FMN_FAD EXPORTER YEEO-RELATED"/>
    <property type="match status" value="1"/>
</dbReference>
<dbReference type="GO" id="GO:0006811">
    <property type="term" value="P:monoatomic ion transport"/>
    <property type="evidence" value="ECO:0007669"/>
    <property type="project" value="UniProtKB-KW"/>
</dbReference>
<dbReference type="EnsemblBacteria" id="BAA81429">
    <property type="protein sequence ID" value="BAA81429"/>
    <property type="gene ID" value="APE_2414.1"/>
</dbReference>
<evidence type="ECO:0000256" key="8">
    <source>
        <dbReference type="ARBA" id="ARBA00023136"/>
    </source>
</evidence>
<evidence type="ECO:0000256" key="10">
    <source>
        <dbReference type="SAM" id="Phobius"/>
    </source>
</evidence>
<dbReference type="Pfam" id="PF01554">
    <property type="entry name" value="MatE"/>
    <property type="match status" value="2"/>
</dbReference>
<dbReference type="Proteomes" id="UP000002518">
    <property type="component" value="Chromosome"/>
</dbReference>
<evidence type="ECO:0000313" key="11">
    <source>
        <dbReference type="EMBL" id="BAA81429.2"/>
    </source>
</evidence>
<dbReference type="GO" id="GO:0015297">
    <property type="term" value="F:antiporter activity"/>
    <property type="evidence" value="ECO:0007669"/>
    <property type="project" value="UniProtKB-KW"/>
</dbReference>
<dbReference type="EMBL" id="BA000002">
    <property type="protein sequence ID" value="BAA81429.2"/>
    <property type="molecule type" value="Genomic_DNA"/>
</dbReference>
<evidence type="ECO:0000256" key="7">
    <source>
        <dbReference type="ARBA" id="ARBA00023065"/>
    </source>
</evidence>
<evidence type="ECO:0000256" key="5">
    <source>
        <dbReference type="ARBA" id="ARBA00022692"/>
    </source>
</evidence>
<evidence type="ECO:0000256" key="4">
    <source>
        <dbReference type="ARBA" id="ARBA00022475"/>
    </source>
</evidence>
<keyword evidence="8 10" id="KW-0472">Membrane</keyword>
<feature type="transmembrane region" description="Helical" evidence="10">
    <location>
        <begin position="245"/>
        <end position="271"/>
    </location>
</feature>
<evidence type="ECO:0000313" key="12">
    <source>
        <dbReference type="Proteomes" id="UP000002518"/>
    </source>
</evidence>
<protein>
    <recommendedName>
        <fullName evidence="9">Multidrug-efflux transporter</fullName>
    </recommendedName>
</protein>
<feature type="transmembrane region" description="Helical" evidence="10">
    <location>
        <begin position="55"/>
        <end position="82"/>
    </location>
</feature>
<dbReference type="GO" id="GO:0005886">
    <property type="term" value="C:plasma membrane"/>
    <property type="evidence" value="ECO:0007669"/>
    <property type="project" value="UniProtKB-SubCell"/>
</dbReference>
<keyword evidence="4" id="KW-1003">Cell membrane</keyword>
<reference evidence="11 12" key="1">
    <citation type="journal article" date="1999" name="DNA Res.">
        <title>Complete genome sequence of an aerobic hyper-thermophilic crenarchaeon, Aeropyrum pernix K1.</title>
        <authorList>
            <person name="Kawarabayasi Y."/>
            <person name="Hino Y."/>
            <person name="Horikawa H."/>
            <person name="Yamazaki S."/>
            <person name="Haikawa Y."/>
            <person name="Jin-no K."/>
            <person name="Takahashi M."/>
            <person name="Sekine M."/>
            <person name="Baba S."/>
            <person name="Ankai A."/>
            <person name="Kosugi H."/>
            <person name="Hosoyama A."/>
            <person name="Fukui S."/>
            <person name="Nagai Y."/>
            <person name="Nishijima K."/>
            <person name="Nakazawa H."/>
            <person name="Takamiya M."/>
            <person name="Masuda S."/>
            <person name="Funahashi T."/>
            <person name="Tanaka T."/>
            <person name="Kudoh Y."/>
            <person name="Yamazaki J."/>
            <person name="Kushida N."/>
            <person name="Oguchi A."/>
            <person name="Aoki K."/>
            <person name="Kubota K."/>
            <person name="Nakamura Y."/>
            <person name="Nomura N."/>
            <person name="Sako Y."/>
            <person name="Kikuchi H."/>
        </authorList>
    </citation>
    <scope>NUCLEOTIDE SEQUENCE [LARGE SCALE GENOMIC DNA]</scope>
    <source>
        <strain evidence="12">ATCC 700893 / DSM 11879 / JCM 9820 / NBRC 100138 / K1</strain>
    </source>
</reference>
<dbReference type="GO" id="GO:0042910">
    <property type="term" value="F:xenobiotic transmembrane transporter activity"/>
    <property type="evidence" value="ECO:0007669"/>
    <property type="project" value="InterPro"/>
</dbReference>
<sequence>MDREALDRKRTWVTQGPIVKVILALATPIVAARLLAATQESVDAIFLGRVSTEDLAAPAAASPLLWLFAGLGIGINTTLSALVSQAIGARDYASAQRYASKLLGATLMLGAASALAIILTAETVFILQGFQGRSLEVALAYTLVEAVGMPFMLALFYFNAVMAASGDTRTPFKVSALSSILNVILDPILIFGLILLPPLGAVGAAVATVLARAAAVSIAFYLLLRGAPGFRVKPSMPDRQLIGHILRIGGPVSLQRLVVSMGFLVMMGIVARLGAPVVAAYNVSLVIIHIVQSATFGFNIATATVVGQNLGASNISRAVRAAYTGVALVFGLLSIGAVAIVGGRSMLVSLFTSIEEVQFYAERMISIVALGMPFLGAFFTAMGVARGSGRTAFISALGIARLWLLRIPAAYTLVYIYSLGDMGVWLAMTLSNIIAGTLAIAWVAGRTWAKPIVKRVPPEPLGEKPPAIPEPAINR</sequence>
<evidence type="ECO:0000256" key="2">
    <source>
        <dbReference type="ARBA" id="ARBA00022448"/>
    </source>
</evidence>
<dbReference type="RefSeq" id="WP_010866990.1">
    <property type="nucleotide sequence ID" value="NC_000854.2"/>
</dbReference>
<feature type="transmembrane region" description="Helical" evidence="10">
    <location>
        <begin position="202"/>
        <end position="224"/>
    </location>
</feature>
<name>Q9Y971_AERPE</name>
<keyword evidence="6 10" id="KW-1133">Transmembrane helix</keyword>
<feature type="transmembrane region" description="Helical" evidence="10">
    <location>
        <begin position="102"/>
        <end position="127"/>
    </location>
</feature>
<dbReference type="InterPro" id="IPR050222">
    <property type="entry name" value="MATE_MdtK"/>
</dbReference>
<comment type="subcellular location">
    <subcellularLocation>
        <location evidence="1">Cell membrane</location>
        <topology evidence="1">Multi-pass membrane protein</topology>
    </subcellularLocation>
</comment>
<organism evidence="11 12">
    <name type="scientific">Aeropyrum pernix (strain ATCC 700893 / DSM 11879 / JCM 9820 / NBRC 100138 / K1)</name>
    <dbReference type="NCBI Taxonomy" id="272557"/>
    <lineage>
        <taxon>Archaea</taxon>
        <taxon>Thermoproteota</taxon>
        <taxon>Thermoprotei</taxon>
        <taxon>Desulfurococcales</taxon>
        <taxon>Desulfurococcaceae</taxon>
        <taxon>Aeropyrum</taxon>
    </lineage>
</organism>
<feature type="transmembrane region" description="Helical" evidence="10">
    <location>
        <begin position="392"/>
        <end position="417"/>
    </location>
</feature>
<evidence type="ECO:0000256" key="6">
    <source>
        <dbReference type="ARBA" id="ARBA00022989"/>
    </source>
</evidence>
<accession>Q9Y971</accession>
<evidence type="ECO:0000256" key="1">
    <source>
        <dbReference type="ARBA" id="ARBA00004651"/>
    </source>
</evidence>
<dbReference type="PIR" id="E72471">
    <property type="entry name" value="E72471"/>
</dbReference>
<dbReference type="GeneID" id="1445403"/>
<feature type="transmembrane region" description="Helical" evidence="10">
    <location>
        <begin position="139"/>
        <end position="162"/>
    </location>
</feature>
<proteinExistence type="predicted"/>
<gene>
    <name evidence="11" type="ordered locus">APE_2414.1</name>
</gene>
<keyword evidence="12" id="KW-1185">Reference proteome</keyword>
<dbReference type="PANTHER" id="PTHR43298">
    <property type="entry name" value="MULTIDRUG RESISTANCE PROTEIN NORM-RELATED"/>
    <property type="match status" value="1"/>
</dbReference>
<dbReference type="InterPro" id="IPR048279">
    <property type="entry name" value="MdtK-like"/>
</dbReference>
<dbReference type="eggNOG" id="arCOG01731">
    <property type="taxonomic scope" value="Archaea"/>
</dbReference>
<feature type="transmembrane region" description="Helical" evidence="10">
    <location>
        <begin position="12"/>
        <end position="35"/>
    </location>
</feature>
<dbReference type="KEGG" id="ape:APE_2414.1"/>
<evidence type="ECO:0000256" key="9">
    <source>
        <dbReference type="ARBA" id="ARBA00031636"/>
    </source>
</evidence>
<dbReference type="NCBIfam" id="TIGR00797">
    <property type="entry name" value="matE"/>
    <property type="match status" value="1"/>
</dbReference>
<feature type="transmembrane region" description="Helical" evidence="10">
    <location>
        <begin position="174"/>
        <end position="196"/>
    </location>
</feature>
<keyword evidence="3" id="KW-0050">Antiport</keyword>
<keyword evidence="2" id="KW-0813">Transport</keyword>
<keyword evidence="5 10" id="KW-0812">Transmembrane</keyword>
<dbReference type="PIRSF" id="PIRSF006603">
    <property type="entry name" value="DinF"/>
    <property type="match status" value="1"/>
</dbReference>
<feature type="transmembrane region" description="Helical" evidence="10">
    <location>
        <begin position="363"/>
        <end position="385"/>
    </location>
</feature>
<keyword evidence="7" id="KW-0406">Ion transport</keyword>
<dbReference type="STRING" id="272557.APE_2414.1"/>
<evidence type="ECO:0000256" key="3">
    <source>
        <dbReference type="ARBA" id="ARBA00022449"/>
    </source>
</evidence>